<sequence length="141" mass="15781">MAKRELSDLIRALARRNWEAVDRLLIELNDVGWQGGSQVISAAFALAVDRRFHDQDVRSVIQFVKETRARYEEGEALPALEMEAMIRAVLGEAQLVDNIDPEIAFSVQIAVLGTLLQDADFTESQLDEFIAEVEGVAAEYM</sequence>
<name>A0ABW3YPG3_9ACTN</name>
<keyword evidence="2" id="KW-1185">Reference proteome</keyword>
<dbReference type="Proteomes" id="UP001597260">
    <property type="component" value="Unassembled WGS sequence"/>
</dbReference>
<comment type="caution">
    <text evidence="1">The sequence shown here is derived from an EMBL/GenBank/DDBJ whole genome shotgun (WGS) entry which is preliminary data.</text>
</comment>
<reference evidence="2" key="1">
    <citation type="journal article" date="2019" name="Int. J. Syst. Evol. Microbiol.">
        <title>The Global Catalogue of Microorganisms (GCM) 10K type strain sequencing project: providing services to taxonomists for standard genome sequencing and annotation.</title>
        <authorList>
            <consortium name="The Broad Institute Genomics Platform"/>
            <consortium name="The Broad Institute Genome Sequencing Center for Infectious Disease"/>
            <person name="Wu L."/>
            <person name="Ma J."/>
        </authorList>
    </citation>
    <scope>NUCLEOTIDE SEQUENCE [LARGE SCALE GENOMIC DNA]</scope>
    <source>
        <strain evidence="2">JCM 31037</strain>
    </source>
</reference>
<accession>A0ABW3YPG3</accession>
<dbReference type="RefSeq" id="WP_377576866.1">
    <property type="nucleotide sequence ID" value="NZ_JBHTMP010000067.1"/>
</dbReference>
<organism evidence="1 2">
    <name type="scientific">Micromonospora sonneratiae</name>
    <dbReference type="NCBI Taxonomy" id="1184706"/>
    <lineage>
        <taxon>Bacteria</taxon>
        <taxon>Bacillati</taxon>
        <taxon>Actinomycetota</taxon>
        <taxon>Actinomycetes</taxon>
        <taxon>Micromonosporales</taxon>
        <taxon>Micromonosporaceae</taxon>
        <taxon>Micromonospora</taxon>
    </lineage>
</organism>
<gene>
    <name evidence="1" type="ORF">ACFQ4H_28885</name>
</gene>
<proteinExistence type="predicted"/>
<protein>
    <recommendedName>
        <fullName evidence="3">Tellurite resistance protein TerB</fullName>
    </recommendedName>
</protein>
<dbReference type="EMBL" id="JBHTMP010000067">
    <property type="protein sequence ID" value="MFD1325109.1"/>
    <property type="molecule type" value="Genomic_DNA"/>
</dbReference>
<evidence type="ECO:0000313" key="2">
    <source>
        <dbReference type="Proteomes" id="UP001597260"/>
    </source>
</evidence>
<evidence type="ECO:0000313" key="1">
    <source>
        <dbReference type="EMBL" id="MFD1325109.1"/>
    </source>
</evidence>
<evidence type="ECO:0008006" key="3">
    <source>
        <dbReference type="Google" id="ProtNLM"/>
    </source>
</evidence>